<evidence type="ECO:0000313" key="2">
    <source>
        <dbReference type="EMBL" id="GFJ81413.1"/>
    </source>
</evidence>
<evidence type="ECO:0000313" key="3">
    <source>
        <dbReference type="Proteomes" id="UP000482800"/>
    </source>
</evidence>
<reference evidence="2 3" key="1">
    <citation type="submission" date="2020-03" db="EMBL/GenBank/DDBJ databases">
        <title>Whole genome shotgun sequence of Phytohabitans houttuyneae NBRC 108639.</title>
        <authorList>
            <person name="Komaki H."/>
            <person name="Tamura T."/>
        </authorList>
    </citation>
    <scope>NUCLEOTIDE SEQUENCE [LARGE SCALE GENOMIC DNA]</scope>
    <source>
        <strain evidence="2 3">NBRC 108639</strain>
    </source>
</reference>
<name>A0A6V8K880_9ACTN</name>
<evidence type="ECO:0000256" key="1">
    <source>
        <dbReference type="SAM" id="MobiDB-lite"/>
    </source>
</evidence>
<dbReference type="Proteomes" id="UP000482800">
    <property type="component" value="Unassembled WGS sequence"/>
</dbReference>
<proteinExistence type="predicted"/>
<sequence length="203" mass="22299">MVMDAGYDAARLADLLRDPPVRVLARMRTAAGPITRRRPTLPMGTPQPHPNNSPRPGPPPISAPTRDKRLSRQRAKPTLPGPGRPSRQLARRYDVHTGRGLWKASAMPVSKLCTASRAPSSSFQRRAARPFVTFGHPEARRLLCRGRRGQLLGQPEREQVGGGLVVLGVELEFPLAHRIAVVVPDVYRRADGPVGNGHHDRQP</sequence>
<dbReference type="EMBL" id="BLPF01000002">
    <property type="protein sequence ID" value="GFJ81413.1"/>
    <property type="molecule type" value="Genomic_DNA"/>
</dbReference>
<feature type="compositionally biased region" description="Pro residues" evidence="1">
    <location>
        <begin position="45"/>
        <end position="62"/>
    </location>
</feature>
<comment type="caution">
    <text evidence="2">The sequence shown here is derived from an EMBL/GenBank/DDBJ whole genome shotgun (WGS) entry which is preliminary data.</text>
</comment>
<reference evidence="2 3" key="2">
    <citation type="submission" date="2020-03" db="EMBL/GenBank/DDBJ databases">
        <authorList>
            <person name="Ichikawa N."/>
            <person name="Kimura A."/>
            <person name="Kitahashi Y."/>
            <person name="Uohara A."/>
        </authorList>
    </citation>
    <scope>NUCLEOTIDE SEQUENCE [LARGE SCALE GENOMIC DNA]</scope>
    <source>
        <strain evidence="2 3">NBRC 108639</strain>
    </source>
</reference>
<keyword evidence="3" id="KW-1185">Reference proteome</keyword>
<dbReference type="AlphaFoldDB" id="A0A6V8K880"/>
<protein>
    <recommendedName>
        <fullName evidence="4">Transposase IS701-like DDE domain-containing protein</fullName>
    </recommendedName>
</protein>
<feature type="region of interest" description="Disordered" evidence="1">
    <location>
        <begin position="28"/>
        <end position="91"/>
    </location>
</feature>
<evidence type="ECO:0008006" key="4">
    <source>
        <dbReference type="Google" id="ProtNLM"/>
    </source>
</evidence>
<organism evidence="2 3">
    <name type="scientific">Phytohabitans houttuyneae</name>
    <dbReference type="NCBI Taxonomy" id="1076126"/>
    <lineage>
        <taxon>Bacteria</taxon>
        <taxon>Bacillati</taxon>
        <taxon>Actinomycetota</taxon>
        <taxon>Actinomycetes</taxon>
        <taxon>Micromonosporales</taxon>
        <taxon>Micromonosporaceae</taxon>
    </lineage>
</organism>
<accession>A0A6V8K880</accession>
<gene>
    <name evidence="2" type="ORF">Phou_055930</name>
</gene>